<dbReference type="GO" id="GO:1903457">
    <property type="term" value="P:lactate catabolic process"/>
    <property type="evidence" value="ECO:0007669"/>
    <property type="project" value="TreeGrafter"/>
</dbReference>
<dbReference type="eggNOG" id="COG0277">
    <property type="taxonomic scope" value="Bacteria"/>
</dbReference>
<dbReference type="PANTHER" id="PTHR11748:SF111">
    <property type="entry name" value="D-LACTATE DEHYDROGENASE, MITOCHONDRIAL-RELATED"/>
    <property type="match status" value="1"/>
</dbReference>
<evidence type="ECO:0000256" key="6">
    <source>
        <dbReference type="ARBA" id="ARBA00023002"/>
    </source>
</evidence>
<evidence type="ECO:0000256" key="3">
    <source>
        <dbReference type="ARBA" id="ARBA00022630"/>
    </source>
</evidence>
<dbReference type="InterPro" id="IPR016171">
    <property type="entry name" value="Vanillyl_alc_oxidase_C-sub2"/>
</dbReference>
<dbReference type="InterPro" id="IPR016169">
    <property type="entry name" value="FAD-bd_PCMH_sub2"/>
</dbReference>
<dbReference type="PROSITE" id="PS51387">
    <property type="entry name" value="FAD_PCMH"/>
    <property type="match status" value="1"/>
</dbReference>
<dbReference type="Gene3D" id="1.10.45.10">
    <property type="entry name" value="Vanillyl-alcohol Oxidase, Chain A, domain 4"/>
    <property type="match status" value="1"/>
</dbReference>
<comment type="caution">
    <text evidence="9">The sequence shown here is derived from an EMBL/GenBank/DDBJ whole genome shotgun (WGS) entry which is preliminary data.</text>
</comment>
<dbReference type="FunFam" id="3.30.465.10:FF:000016">
    <property type="entry name" value="probable D-lactate dehydrogenase, mitochondrial"/>
    <property type="match status" value="1"/>
</dbReference>
<keyword evidence="5" id="KW-0809">Transit peptide</keyword>
<evidence type="ECO:0000256" key="1">
    <source>
        <dbReference type="ARBA" id="ARBA00001974"/>
    </source>
</evidence>
<evidence type="ECO:0000313" key="9">
    <source>
        <dbReference type="EMBL" id="GAK69267.1"/>
    </source>
</evidence>
<dbReference type="Gene3D" id="3.30.465.10">
    <property type="match status" value="1"/>
</dbReference>
<dbReference type="RefSeq" id="WP_045228867.1">
    <property type="nucleotide sequence ID" value="NZ_BBJU01000004.1"/>
</dbReference>
<comment type="similarity">
    <text evidence="2">Belongs to the FAD-binding oxidoreductase/transferase type 4 family.</text>
</comment>
<name>A0A081CRH1_9HYPH</name>
<dbReference type="EC" id="1.1.2.4" evidence="7"/>
<dbReference type="InterPro" id="IPR016164">
    <property type="entry name" value="FAD-linked_Oxase-like_C"/>
</dbReference>
<dbReference type="InterPro" id="IPR016166">
    <property type="entry name" value="FAD-bd_PCMH"/>
</dbReference>
<accession>A0A081CRH1</accession>
<proteinExistence type="inferred from homology"/>
<evidence type="ECO:0000256" key="4">
    <source>
        <dbReference type="ARBA" id="ARBA00022827"/>
    </source>
</evidence>
<dbReference type="EMBL" id="BBJU01000004">
    <property type="protein sequence ID" value="GAK69267.1"/>
    <property type="molecule type" value="Genomic_DNA"/>
</dbReference>
<dbReference type="Gene3D" id="3.30.70.2740">
    <property type="match status" value="1"/>
</dbReference>
<dbReference type="Pfam" id="PF01565">
    <property type="entry name" value="FAD_binding_4"/>
    <property type="match status" value="1"/>
</dbReference>
<keyword evidence="3" id="KW-0285">Flavoprotein</keyword>
<dbReference type="Pfam" id="PF02913">
    <property type="entry name" value="FAD-oxidase_C"/>
    <property type="match status" value="1"/>
</dbReference>
<dbReference type="InterPro" id="IPR006094">
    <property type="entry name" value="Oxid_FAD_bind_N"/>
</dbReference>
<dbReference type="GO" id="GO:0004458">
    <property type="term" value="F:D-lactate dehydrogenase (cytochrome) activity"/>
    <property type="evidence" value="ECO:0007669"/>
    <property type="project" value="UniProtKB-EC"/>
</dbReference>
<dbReference type="OrthoDB" id="9811557at2"/>
<sequence>MALKDVVSGTRNEAGIAAVLDSLKQQLGEKLQTGQSFREQHAHTTTYLTTQLPDGVVFADTTDDVKAVVKACATHKVPVIGFGVGSSLEGQVNAPRGGISVDFSRMNRIISVHAEDLDVTVEPGVTREQLNTYLRDTGLFFPIDPGANASIGGMASTRASGTNAVRYGTMKDNVLALTVVTANGEEISTGQRARKSSAGYDLTRLFVGAEGTLGLITSVTLRLQGIPEKIAGGICTFDTVKQACDAVIITVQMGIPVARIELLDAVQIRACNAYSGLSYEEKPTLFLEFHGTEETTALQSQQFSEIVDECGGGEFHWTGDAQERAKLWKARHDAYWASKALAPHLDALSTDVCVPISRFAECVTETQQDIIDNTMLAPIVGHAGDGNFHVLVLFDGKDAASVAATEAFVARLNRRAIAMDGTCTGEHGIGQGKMSFLAEEVGGALDTMVAIKRSLDPDNIFNPGKLFRVDNV</sequence>
<keyword evidence="4" id="KW-0274">FAD</keyword>
<reference evidence="9 10" key="1">
    <citation type="submission" date="2014-08" db="EMBL/GenBank/DDBJ databases">
        <title>Whole genome shotgun sequence of Rhizobium rubi NBRC 13261.</title>
        <authorList>
            <person name="Katano-Makiyama Y."/>
            <person name="Hosoyama A."/>
            <person name="Hashimoto M."/>
            <person name="Hosoyama Y."/>
            <person name="Noguchi M."/>
            <person name="Tsuchikane K."/>
            <person name="Uohara A."/>
            <person name="Ohji S."/>
            <person name="Ichikawa N."/>
            <person name="Kimura A."/>
            <person name="Yamazoe A."/>
            <person name="Fujita N."/>
        </authorList>
    </citation>
    <scope>NUCLEOTIDE SEQUENCE [LARGE SCALE GENOMIC DNA]</scope>
    <source>
        <strain evidence="9 10">NBRC 13261</strain>
    </source>
</reference>
<dbReference type="Proteomes" id="UP000028701">
    <property type="component" value="Unassembled WGS sequence"/>
</dbReference>
<dbReference type="SUPFAM" id="SSF55103">
    <property type="entry name" value="FAD-linked oxidases, C-terminal domain"/>
    <property type="match status" value="1"/>
</dbReference>
<dbReference type="InterPro" id="IPR004113">
    <property type="entry name" value="FAD-bd_oxidored_4_C"/>
</dbReference>
<dbReference type="AlphaFoldDB" id="A0A081CRH1"/>
<dbReference type="GO" id="GO:0008720">
    <property type="term" value="F:D-lactate dehydrogenase (NAD+) activity"/>
    <property type="evidence" value="ECO:0007669"/>
    <property type="project" value="TreeGrafter"/>
</dbReference>
<dbReference type="GO" id="GO:0071949">
    <property type="term" value="F:FAD binding"/>
    <property type="evidence" value="ECO:0007669"/>
    <property type="project" value="InterPro"/>
</dbReference>
<keyword evidence="6" id="KW-0560">Oxidoreductase</keyword>
<dbReference type="FunFam" id="3.30.70.2740:FF:000001">
    <property type="entry name" value="D-lactate dehydrogenase mitochondrial"/>
    <property type="match status" value="1"/>
</dbReference>
<comment type="cofactor">
    <cofactor evidence="1">
        <name>FAD</name>
        <dbReference type="ChEBI" id="CHEBI:57692"/>
    </cofactor>
</comment>
<evidence type="ECO:0000259" key="8">
    <source>
        <dbReference type="PROSITE" id="PS51387"/>
    </source>
</evidence>
<dbReference type="SUPFAM" id="SSF56176">
    <property type="entry name" value="FAD-binding/transporter-associated domain-like"/>
    <property type="match status" value="1"/>
</dbReference>
<dbReference type="PANTHER" id="PTHR11748">
    <property type="entry name" value="D-LACTATE DEHYDROGENASE"/>
    <property type="match status" value="1"/>
</dbReference>
<evidence type="ECO:0000313" key="10">
    <source>
        <dbReference type="Proteomes" id="UP000028701"/>
    </source>
</evidence>
<dbReference type="FunFam" id="1.10.45.10:FF:000001">
    <property type="entry name" value="D-lactate dehydrogenase mitochondrial"/>
    <property type="match status" value="1"/>
</dbReference>
<evidence type="ECO:0000256" key="5">
    <source>
        <dbReference type="ARBA" id="ARBA00022946"/>
    </source>
</evidence>
<feature type="domain" description="FAD-binding PCMH-type" evidence="8">
    <location>
        <begin position="49"/>
        <end position="226"/>
    </location>
</feature>
<evidence type="ECO:0000256" key="2">
    <source>
        <dbReference type="ARBA" id="ARBA00008000"/>
    </source>
</evidence>
<organism evidence="9 10">
    <name type="scientific">Agrobacterium rubi TR3 = NBRC 13261</name>
    <dbReference type="NCBI Taxonomy" id="1368415"/>
    <lineage>
        <taxon>Bacteria</taxon>
        <taxon>Pseudomonadati</taxon>
        <taxon>Pseudomonadota</taxon>
        <taxon>Alphaproteobacteria</taxon>
        <taxon>Hyphomicrobiales</taxon>
        <taxon>Rhizobiaceae</taxon>
        <taxon>Rhizobium/Agrobacterium group</taxon>
        <taxon>Agrobacterium</taxon>
    </lineage>
</organism>
<protein>
    <recommendedName>
        <fullName evidence="7">D-lactate dehydrogenase (cytochrome)</fullName>
        <ecNumber evidence="7">1.1.2.4</ecNumber>
    </recommendedName>
</protein>
<dbReference type="InterPro" id="IPR036318">
    <property type="entry name" value="FAD-bd_PCMH-like_sf"/>
</dbReference>
<gene>
    <name evidence="9" type="ORF">RRU01S_04_00890</name>
</gene>
<evidence type="ECO:0000256" key="7">
    <source>
        <dbReference type="ARBA" id="ARBA00038897"/>
    </source>
</evidence>